<evidence type="ECO:0000256" key="3">
    <source>
        <dbReference type="ARBA" id="ARBA00023163"/>
    </source>
</evidence>
<dbReference type="SMART" id="SM00418">
    <property type="entry name" value="HTH_ARSR"/>
    <property type="match status" value="1"/>
</dbReference>
<dbReference type="Pfam" id="PF12840">
    <property type="entry name" value="HTH_20"/>
    <property type="match status" value="1"/>
</dbReference>
<sequence length="189" mass="21254">METTPDPDGIRDIVDADVLKAFTHPLRNRLYDLLAVDGPATVSMLAERAGVAIGSVSHHLGILARAGLVVEAPELARDAREHWWQRAQRGIRWSSSRLADPAARTIADSLEAQMLQEQHDRARQWLDERDARPEWSEVAFAHQSRLWLSPAELAELDEAIVALVRSYSGRDHDGREAVLMWARAFPNRP</sequence>
<keyword evidence="6" id="KW-1185">Reference proteome</keyword>
<evidence type="ECO:0000256" key="2">
    <source>
        <dbReference type="ARBA" id="ARBA00023125"/>
    </source>
</evidence>
<dbReference type="SUPFAM" id="SSF46785">
    <property type="entry name" value="Winged helix' DNA-binding domain"/>
    <property type="match status" value="1"/>
</dbReference>
<dbReference type="PANTHER" id="PTHR33154:SF15">
    <property type="entry name" value="REGULATORY PROTEIN ARSR"/>
    <property type="match status" value="1"/>
</dbReference>
<dbReference type="InterPro" id="IPR036388">
    <property type="entry name" value="WH-like_DNA-bd_sf"/>
</dbReference>
<gene>
    <name evidence="5" type="ORF">ACFFQV_07685</name>
</gene>
<accession>A0ABV5SPQ3</accession>
<comment type="caution">
    <text evidence="5">The sequence shown here is derived from an EMBL/GenBank/DDBJ whole genome shotgun (WGS) entry which is preliminary data.</text>
</comment>
<feature type="domain" description="HTH arsR-type" evidence="4">
    <location>
        <begin position="17"/>
        <end position="111"/>
    </location>
</feature>
<name>A0ABV5SPQ3_9MICO</name>
<proteinExistence type="predicted"/>
<dbReference type="InterPro" id="IPR011991">
    <property type="entry name" value="ArsR-like_HTH"/>
</dbReference>
<dbReference type="InterPro" id="IPR036390">
    <property type="entry name" value="WH_DNA-bd_sf"/>
</dbReference>
<keyword evidence="2" id="KW-0238">DNA-binding</keyword>
<evidence type="ECO:0000259" key="4">
    <source>
        <dbReference type="SMART" id="SM00418"/>
    </source>
</evidence>
<dbReference type="Proteomes" id="UP001589667">
    <property type="component" value="Unassembled WGS sequence"/>
</dbReference>
<dbReference type="PANTHER" id="PTHR33154">
    <property type="entry name" value="TRANSCRIPTIONAL REGULATOR, ARSR FAMILY"/>
    <property type="match status" value="1"/>
</dbReference>
<dbReference type="RefSeq" id="WP_157424904.1">
    <property type="nucleotide sequence ID" value="NZ_BAAANI010000007.1"/>
</dbReference>
<dbReference type="EMBL" id="JBHMBL010000001">
    <property type="protein sequence ID" value="MFB9642167.1"/>
    <property type="molecule type" value="Genomic_DNA"/>
</dbReference>
<evidence type="ECO:0000313" key="5">
    <source>
        <dbReference type="EMBL" id="MFB9642167.1"/>
    </source>
</evidence>
<keyword evidence="1" id="KW-0805">Transcription regulation</keyword>
<dbReference type="CDD" id="cd00090">
    <property type="entry name" value="HTH_ARSR"/>
    <property type="match status" value="1"/>
</dbReference>
<dbReference type="InterPro" id="IPR001845">
    <property type="entry name" value="HTH_ArsR_DNA-bd_dom"/>
</dbReference>
<organism evidence="5 6">
    <name type="scientific">Agromyces lapidis</name>
    <dbReference type="NCBI Taxonomy" id="279574"/>
    <lineage>
        <taxon>Bacteria</taxon>
        <taxon>Bacillati</taxon>
        <taxon>Actinomycetota</taxon>
        <taxon>Actinomycetes</taxon>
        <taxon>Micrococcales</taxon>
        <taxon>Microbacteriaceae</taxon>
        <taxon>Agromyces</taxon>
    </lineage>
</organism>
<reference evidence="5 6" key="1">
    <citation type="submission" date="2024-09" db="EMBL/GenBank/DDBJ databases">
        <authorList>
            <person name="Sun Q."/>
            <person name="Mori K."/>
        </authorList>
    </citation>
    <scope>NUCLEOTIDE SEQUENCE [LARGE SCALE GENOMIC DNA]</scope>
    <source>
        <strain evidence="5 6">JCM 14321</strain>
    </source>
</reference>
<keyword evidence="3" id="KW-0804">Transcription</keyword>
<evidence type="ECO:0000256" key="1">
    <source>
        <dbReference type="ARBA" id="ARBA00023015"/>
    </source>
</evidence>
<dbReference type="Gene3D" id="1.10.10.10">
    <property type="entry name" value="Winged helix-like DNA-binding domain superfamily/Winged helix DNA-binding domain"/>
    <property type="match status" value="1"/>
</dbReference>
<evidence type="ECO:0000313" key="6">
    <source>
        <dbReference type="Proteomes" id="UP001589667"/>
    </source>
</evidence>
<protein>
    <submittedName>
        <fullName evidence="5">ArsR/SmtB family transcription factor</fullName>
    </submittedName>
</protein>
<dbReference type="InterPro" id="IPR051081">
    <property type="entry name" value="HTH_MetalResp_TranReg"/>
</dbReference>